<name>A0A2X3EID7_KLEPN</name>
<comment type="catalytic activity">
    <reaction evidence="1 8">
        <text>ATP-independent breakage of single-stranded DNA, followed by passage and rejoining.</text>
        <dbReference type="EC" id="5.6.2.1"/>
    </reaction>
</comment>
<feature type="site" description="Interaction with DNA" evidence="8">
    <location>
        <position position="372"/>
    </location>
</feature>
<keyword evidence="5 8" id="KW-0799">Topoisomerase</keyword>
<dbReference type="CDD" id="cd03362">
    <property type="entry name" value="TOPRIM_TopoIA_TopoIII"/>
    <property type="match status" value="1"/>
</dbReference>
<dbReference type="EMBL" id="UAWQ01000015">
    <property type="protein sequence ID" value="SQC43652.1"/>
    <property type="molecule type" value="Genomic_DNA"/>
</dbReference>
<dbReference type="Gene3D" id="1.10.460.10">
    <property type="entry name" value="Topoisomerase I, domain 2"/>
    <property type="match status" value="1"/>
</dbReference>
<feature type="region of interest" description="Disordered" evidence="9">
    <location>
        <begin position="662"/>
        <end position="690"/>
    </location>
</feature>
<dbReference type="GO" id="GO:0006265">
    <property type="term" value="P:DNA topological change"/>
    <property type="evidence" value="ECO:0007669"/>
    <property type="project" value="UniProtKB-UniRule"/>
</dbReference>
<accession>A0A2X3EID7</accession>
<organism evidence="12 13">
    <name type="scientific">Klebsiella pneumoniae</name>
    <dbReference type="NCBI Taxonomy" id="573"/>
    <lineage>
        <taxon>Bacteria</taxon>
        <taxon>Pseudomonadati</taxon>
        <taxon>Pseudomonadota</taxon>
        <taxon>Gammaproteobacteria</taxon>
        <taxon>Enterobacterales</taxon>
        <taxon>Enterobacteriaceae</taxon>
        <taxon>Klebsiella/Raoultella group</taxon>
        <taxon>Klebsiella</taxon>
        <taxon>Klebsiella pneumoniae complex</taxon>
    </lineage>
</organism>
<comment type="similarity">
    <text evidence="2 8">Belongs to the type IA topoisomerase family.</text>
</comment>
<keyword evidence="7 8" id="KW-0413">Isomerase</keyword>
<dbReference type="AlphaFoldDB" id="A0A2X3EID7"/>
<dbReference type="GO" id="GO:0046872">
    <property type="term" value="F:metal ion binding"/>
    <property type="evidence" value="ECO:0007669"/>
    <property type="project" value="UniProtKB-KW"/>
</dbReference>
<dbReference type="GO" id="GO:0003917">
    <property type="term" value="F:DNA topoisomerase type I (single strand cut, ATP-independent) activity"/>
    <property type="evidence" value="ECO:0007669"/>
    <property type="project" value="UniProtKB-UniRule"/>
</dbReference>
<dbReference type="SMART" id="SM00437">
    <property type="entry name" value="TOP1Ac"/>
    <property type="match status" value="1"/>
</dbReference>
<feature type="compositionally biased region" description="Basic residues" evidence="9">
    <location>
        <begin position="668"/>
        <end position="679"/>
    </location>
</feature>
<dbReference type="NCBIfam" id="TIGR01056">
    <property type="entry name" value="topB"/>
    <property type="match status" value="1"/>
</dbReference>
<dbReference type="FunFam" id="3.40.50.140:FF:000004">
    <property type="entry name" value="DNA topoisomerase 3"/>
    <property type="match status" value="1"/>
</dbReference>
<dbReference type="SUPFAM" id="SSF56712">
    <property type="entry name" value="Prokaryotic type I DNA topoisomerase"/>
    <property type="match status" value="1"/>
</dbReference>
<protein>
    <recommendedName>
        <fullName evidence="8">DNA topoisomerase 3</fullName>
        <ecNumber evidence="8">5.6.2.1</ecNumber>
    </recommendedName>
    <alternativeName>
        <fullName evidence="8">DNA topoisomerase III</fullName>
    </alternativeName>
</protein>
<dbReference type="Proteomes" id="UP000251721">
    <property type="component" value="Unassembled WGS sequence"/>
</dbReference>
<evidence type="ECO:0000256" key="7">
    <source>
        <dbReference type="ARBA" id="ARBA00023235"/>
    </source>
</evidence>
<dbReference type="InterPro" id="IPR003601">
    <property type="entry name" value="Topo_IA_2"/>
</dbReference>
<evidence type="ECO:0000256" key="2">
    <source>
        <dbReference type="ARBA" id="ARBA00009446"/>
    </source>
</evidence>
<evidence type="ECO:0000256" key="8">
    <source>
        <dbReference type="HAMAP-Rule" id="MF_00953"/>
    </source>
</evidence>
<dbReference type="InterPro" id="IPR013825">
    <property type="entry name" value="Topo_IA_cen_sub2"/>
</dbReference>
<dbReference type="PROSITE" id="PS52039">
    <property type="entry name" value="TOPO_IA_2"/>
    <property type="match status" value="1"/>
</dbReference>
<evidence type="ECO:0000256" key="3">
    <source>
        <dbReference type="ARBA" id="ARBA00022723"/>
    </source>
</evidence>
<evidence type="ECO:0000313" key="12">
    <source>
        <dbReference type="EMBL" id="SQC43652.1"/>
    </source>
</evidence>
<dbReference type="InterPro" id="IPR023405">
    <property type="entry name" value="Topo_IA_core_domain"/>
</dbReference>
<evidence type="ECO:0000256" key="6">
    <source>
        <dbReference type="ARBA" id="ARBA00023125"/>
    </source>
</evidence>
<dbReference type="PANTHER" id="PTHR11390:SF21">
    <property type="entry name" value="DNA TOPOISOMERASE 3-ALPHA"/>
    <property type="match status" value="1"/>
</dbReference>
<keyword evidence="3" id="KW-0479">Metal-binding</keyword>
<evidence type="ECO:0000259" key="11">
    <source>
        <dbReference type="PROSITE" id="PS52039"/>
    </source>
</evidence>
<comment type="caution">
    <text evidence="8">Lacks conserved residue(s) required for the propagation of feature annotation.</text>
</comment>
<sequence length="690" mass="77006">MTPEAEAEVQAAAAEFGIKLAAIGELVTARGGRPHDRDPLIRCGCLLQKNRVSVGLSPMCCLNRTAKAMAILECGNGQVVTWCIGHLLEQAQPDIYDSRYARWNLNDLPIVPEKWQLQPKPSVTKQLNVIKRLLGDAEEVIHAGDPDREGQLLVDEVLDYLQLAPEKRQQVQRCLINDLNPQAVERAINRLRANSEFVPLCVSALARARADWLYGINMTRAYTLLGRNAGYQGVLSVGRVQTPVLGLVVRRDEEIENFVAKDFFDVKAHIVTPQEERFVATWVPSEACEPYQDEEGRLLHRPLAEHVVKRIEGQPAIVTGYNDKRDSEPAPLPFSLSALQIEAAKRFGFSAQNVLDICQKLYETHKLITYPRSDSRYLPEEHFAGRHAVLNAIAVHAADLLPQPVVDPEIRNRCWDDKKVDAHHAIIPTARSSQVKLTDNEAKVYTLIARQYLMQFCPDAVFRKCQIDLEIANGKFVAKARFLAEAGWRTLLGSKERDEENDGTPLPVVAKGDELLCERGEVVERQTQPPRHFTDATLLSAMTGIARFVQDKDLKKILRATDGLGTEATRAGIIELLFKRGFLSKKGRYIHSSEAGRALIHSLPEMAGRPDMTAHWESVLTQISEKQCRYQDFMQPLVGTLYQLIDQARSTPVRQFRGLVAPGGAKKSFSKGKGKPKGKKAADDTAPPPQ</sequence>
<dbReference type="InterPro" id="IPR000380">
    <property type="entry name" value="Topo_IA"/>
</dbReference>
<dbReference type="GO" id="GO:0006310">
    <property type="term" value="P:DNA recombination"/>
    <property type="evidence" value="ECO:0007669"/>
    <property type="project" value="TreeGrafter"/>
</dbReference>
<proteinExistence type="inferred from homology"/>
<evidence type="ECO:0000256" key="9">
    <source>
        <dbReference type="SAM" id="MobiDB-lite"/>
    </source>
</evidence>
<feature type="site" description="Interaction with DNA" evidence="8">
    <location>
        <position position="212"/>
    </location>
</feature>
<dbReference type="CDD" id="cd00186">
    <property type="entry name" value="TOP1Ac"/>
    <property type="match status" value="1"/>
</dbReference>
<evidence type="ECO:0000256" key="1">
    <source>
        <dbReference type="ARBA" id="ARBA00000213"/>
    </source>
</evidence>
<dbReference type="NCBIfam" id="NF005829">
    <property type="entry name" value="PRK07726.1"/>
    <property type="match status" value="1"/>
</dbReference>
<dbReference type="GO" id="GO:0003677">
    <property type="term" value="F:DNA binding"/>
    <property type="evidence" value="ECO:0007669"/>
    <property type="project" value="UniProtKB-KW"/>
</dbReference>
<dbReference type="InterPro" id="IPR006171">
    <property type="entry name" value="TOPRIM_dom"/>
</dbReference>
<dbReference type="InterPro" id="IPR005738">
    <property type="entry name" value="TopoIII"/>
</dbReference>
<dbReference type="InterPro" id="IPR013497">
    <property type="entry name" value="Topo_IA_cen"/>
</dbReference>
<feature type="site" description="Interaction with DNA" evidence="8">
    <location>
        <position position="103"/>
    </location>
</feature>
<dbReference type="Gene3D" id="2.70.20.10">
    <property type="entry name" value="Topoisomerase I, domain 3"/>
    <property type="match status" value="1"/>
</dbReference>
<dbReference type="GO" id="GO:0043597">
    <property type="term" value="C:cytoplasmic replication fork"/>
    <property type="evidence" value="ECO:0007669"/>
    <property type="project" value="TreeGrafter"/>
</dbReference>
<keyword evidence="6 8" id="KW-0238">DNA-binding</keyword>
<evidence type="ECO:0000259" key="10">
    <source>
        <dbReference type="PROSITE" id="PS50880"/>
    </source>
</evidence>
<dbReference type="InterPro" id="IPR013824">
    <property type="entry name" value="Topo_IA_cen_sub1"/>
</dbReference>
<evidence type="ECO:0000256" key="4">
    <source>
        <dbReference type="ARBA" id="ARBA00022842"/>
    </source>
</evidence>
<reference evidence="12 13" key="1">
    <citation type="submission" date="2018-06" db="EMBL/GenBank/DDBJ databases">
        <authorList>
            <consortium name="Pathogen Informatics"/>
            <person name="Doyle S."/>
        </authorList>
    </citation>
    <scope>NUCLEOTIDE SEQUENCE [LARGE SCALE GENOMIC DNA]</scope>
    <source>
        <strain evidence="12 13">NCTC13465</strain>
    </source>
</reference>
<feature type="active site" description="O-(5'-phospho-DNA)-tyrosine intermediate" evidence="8">
    <location>
        <position position="370"/>
    </location>
</feature>
<feature type="site" description="Interaction with DNA" evidence="8">
    <location>
        <position position="227"/>
    </location>
</feature>
<dbReference type="HAMAP" id="MF_00953">
    <property type="entry name" value="Topoisom_3_prok"/>
    <property type="match status" value="1"/>
</dbReference>
<gene>
    <name evidence="8 12" type="primary">topB</name>
    <name evidence="12" type="ORF">NCTC13465_02136</name>
</gene>
<dbReference type="PROSITE" id="PS00396">
    <property type="entry name" value="TOPO_IA_1"/>
    <property type="match status" value="1"/>
</dbReference>
<dbReference type="PROSITE" id="PS50880">
    <property type="entry name" value="TOPRIM"/>
    <property type="match status" value="1"/>
</dbReference>
<feature type="domain" description="Topo IA-type catalytic" evidence="11">
    <location>
        <begin position="197"/>
        <end position="645"/>
    </location>
</feature>
<dbReference type="SMART" id="SM00436">
    <property type="entry name" value="TOP1Bc"/>
    <property type="match status" value="1"/>
</dbReference>
<dbReference type="EC" id="5.6.2.1" evidence="8"/>
<dbReference type="PRINTS" id="PR00417">
    <property type="entry name" value="PRTPISMRASEI"/>
</dbReference>
<feature type="region of interest" description="Interaction with DNA" evidence="8">
    <location>
        <begin position="236"/>
        <end position="241"/>
    </location>
</feature>
<dbReference type="InterPro" id="IPR023406">
    <property type="entry name" value="Topo_IA_AS"/>
</dbReference>
<dbReference type="FunFam" id="1.10.460.10:FF:000004">
    <property type="entry name" value="DNA topoisomerase 3"/>
    <property type="match status" value="1"/>
</dbReference>
<dbReference type="InterPro" id="IPR013826">
    <property type="entry name" value="Topo_IA_cen_sub3"/>
</dbReference>
<dbReference type="InterPro" id="IPR003602">
    <property type="entry name" value="Topo_IA_DNA-bd_dom"/>
</dbReference>
<dbReference type="SMART" id="SM00493">
    <property type="entry name" value="TOPRIM"/>
    <property type="match status" value="1"/>
</dbReference>
<dbReference type="Gene3D" id="3.40.50.140">
    <property type="match status" value="1"/>
</dbReference>
<dbReference type="Pfam" id="PF01751">
    <property type="entry name" value="Toprim"/>
    <property type="match status" value="1"/>
</dbReference>
<dbReference type="InterPro" id="IPR034144">
    <property type="entry name" value="TOPRIM_TopoIII"/>
</dbReference>
<dbReference type="FunFam" id="1.10.290.10:FF:000004">
    <property type="entry name" value="DNA topoisomerase 3"/>
    <property type="match status" value="1"/>
</dbReference>
<keyword evidence="4" id="KW-0460">Magnesium</keyword>
<dbReference type="PANTHER" id="PTHR11390">
    <property type="entry name" value="PROKARYOTIC DNA TOPOISOMERASE"/>
    <property type="match status" value="1"/>
</dbReference>
<comment type="function">
    <text evidence="8">Releases the supercoiling and torsional tension of DNA, which is introduced during the DNA replication and transcription, by transiently cleaving and rejoining one strand of the DNA duplex. Introduces a single-strand break via transesterification at a target site in duplex DNA. The scissile phosphodiester is attacked by the catalytic tyrosine of the enzyme, resulting in the formation of a DNA-(5'-phosphotyrosyl)-enzyme intermediate and the expulsion of a 3'-OH DNA strand. The free DNA strand then undergoes passage around the unbroken strand, thus removing DNA supercoils. Finally, in the religation step, the DNA 3'-OH attacks the covalent intermediate to expel the active-site tyrosine and restore the DNA phosphodiester backbone.</text>
</comment>
<dbReference type="Pfam" id="PF01131">
    <property type="entry name" value="Topoisom_bac"/>
    <property type="match status" value="1"/>
</dbReference>
<evidence type="ECO:0000313" key="13">
    <source>
        <dbReference type="Proteomes" id="UP000251721"/>
    </source>
</evidence>
<evidence type="ECO:0000256" key="5">
    <source>
        <dbReference type="ARBA" id="ARBA00023029"/>
    </source>
</evidence>
<dbReference type="Gene3D" id="1.10.290.10">
    <property type="entry name" value="Topoisomerase I, domain 4"/>
    <property type="match status" value="1"/>
</dbReference>
<feature type="site" description="Interaction with DNA" evidence="8">
    <location>
        <position position="220"/>
    </location>
</feature>
<feature type="domain" description="Toprim" evidence="10">
    <location>
        <begin position="57"/>
        <end position="176"/>
    </location>
</feature>
<dbReference type="GO" id="GO:0006281">
    <property type="term" value="P:DNA repair"/>
    <property type="evidence" value="ECO:0007669"/>
    <property type="project" value="TreeGrafter"/>
</dbReference>